<dbReference type="InterPro" id="IPR029044">
    <property type="entry name" value="Nucleotide-diphossugar_trans"/>
</dbReference>
<dbReference type="Proteomes" id="UP000502508">
    <property type="component" value="Chromosome"/>
</dbReference>
<organism evidence="3 4">
    <name type="scientific">Phytohabitans flavus</name>
    <dbReference type="NCBI Taxonomy" id="1076124"/>
    <lineage>
        <taxon>Bacteria</taxon>
        <taxon>Bacillati</taxon>
        <taxon>Actinomycetota</taxon>
        <taxon>Actinomycetes</taxon>
        <taxon>Micromonosporales</taxon>
        <taxon>Micromonosporaceae</taxon>
    </lineage>
</organism>
<feature type="domain" description="Glycosyltransferase 2-like" evidence="2">
    <location>
        <begin position="7"/>
        <end position="114"/>
    </location>
</feature>
<keyword evidence="4" id="KW-1185">Reference proteome</keyword>
<gene>
    <name evidence="3" type="ORF">Pflav_017970</name>
</gene>
<dbReference type="Pfam" id="PF00535">
    <property type="entry name" value="Glycos_transf_2"/>
    <property type="match status" value="1"/>
</dbReference>
<dbReference type="PANTHER" id="PTHR43685">
    <property type="entry name" value="GLYCOSYLTRANSFERASE"/>
    <property type="match status" value="1"/>
</dbReference>
<reference evidence="3 4" key="2">
    <citation type="submission" date="2020-03" db="EMBL/GenBank/DDBJ databases">
        <authorList>
            <person name="Ichikawa N."/>
            <person name="Kimura A."/>
            <person name="Kitahashi Y."/>
            <person name="Uohara A."/>
        </authorList>
    </citation>
    <scope>NUCLEOTIDE SEQUENCE [LARGE SCALE GENOMIC DNA]</scope>
    <source>
        <strain evidence="3 4">NBRC 107702</strain>
    </source>
</reference>
<dbReference type="CDD" id="cd00761">
    <property type="entry name" value="Glyco_tranf_GTA_type"/>
    <property type="match status" value="1"/>
</dbReference>
<dbReference type="InterPro" id="IPR001173">
    <property type="entry name" value="Glyco_trans_2-like"/>
</dbReference>
<evidence type="ECO:0000256" key="1">
    <source>
        <dbReference type="SAM" id="Phobius"/>
    </source>
</evidence>
<dbReference type="RefSeq" id="WP_173035173.1">
    <property type="nucleotide sequence ID" value="NZ_AP022870.1"/>
</dbReference>
<dbReference type="PANTHER" id="PTHR43685:SF3">
    <property type="entry name" value="SLR2126 PROTEIN"/>
    <property type="match status" value="1"/>
</dbReference>
<keyword evidence="1" id="KW-1133">Transmembrane helix</keyword>
<keyword evidence="1" id="KW-0812">Transmembrane</keyword>
<sequence length="339" mass="36625">METPLVSVVVPNYNYADSLGLCLRAIQAQTYPNIEVVVVDDASTDDSVAVARAHGVRVVALTDNGGCGRGRNVGAAHTTGEILFYVDSDLALAPDAVERAVATLSDESGLGAVCGLQDPEPLLHDTPVARYRGLQYHYWSVSGEGDVTVLFPAILAIPRAVYEEIGPFNEGLAQTEEVDYAYRLSRRYRIRLTSAVRGRHDPDHALRPLLRKLFHRARLRVPLYAKARESATGFETATRAYGTLAALATLPALALPLLFGPLWLIAPAALLTASIAVDHGMYGFVRRRKGVPFLIFFAATHFAVNATIAAGLGVGVVQWAVSRPFRGLYDTTFPSKVPA</sequence>
<feature type="transmembrane region" description="Helical" evidence="1">
    <location>
        <begin position="265"/>
        <end position="285"/>
    </location>
</feature>
<keyword evidence="1" id="KW-0472">Membrane</keyword>
<dbReference type="SUPFAM" id="SSF53448">
    <property type="entry name" value="Nucleotide-diphospho-sugar transferases"/>
    <property type="match status" value="1"/>
</dbReference>
<dbReference type="AlphaFoldDB" id="A0A6F8XNL2"/>
<proteinExistence type="predicted"/>
<protein>
    <recommendedName>
        <fullName evidence="2">Glycosyltransferase 2-like domain-containing protein</fullName>
    </recommendedName>
</protein>
<accession>A0A6F8XNL2</accession>
<dbReference type="Gene3D" id="3.90.550.10">
    <property type="entry name" value="Spore Coat Polysaccharide Biosynthesis Protein SpsA, Chain A"/>
    <property type="match status" value="1"/>
</dbReference>
<evidence type="ECO:0000313" key="3">
    <source>
        <dbReference type="EMBL" id="BCB75387.1"/>
    </source>
</evidence>
<evidence type="ECO:0000313" key="4">
    <source>
        <dbReference type="Proteomes" id="UP000502508"/>
    </source>
</evidence>
<dbReference type="EMBL" id="AP022870">
    <property type="protein sequence ID" value="BCB75387.1"/>
    <property type="molecule type" value="Genomic_DNA"/>
</dbReference>
<reference evidence="3 4" key="1">
    <citation type="submission" date="2020-03" db="EMBL/GenBank/DDBJ databases">
        <title>Whole genome shotgun sequence of Phytohabitans flavus NBRC 107702.</title>
        <authorList>
            <person name="Komaki H."/>
            <person name="Tamura T."/>
        </authorList>
    </citation>
    <scope>NUCLEOTIDE SEQUENCE [LARGE SCALE GENOMIC DNA]</scope>
    <source>
        <strain evidence="3 4">NBRC 107702</strain>
    </source>
</reference>
<name>A0A6F8XNL2_9ACTN</name>
<dbReference type="InterPro" id="IPR050834">
    <property type="entry name" value="Glycosyltransf_2"/>
</dbReference>
<feature type="transmembrane region" description="Helical" evidence="1">
    <location>
        <begin position="292"/>
        <end position="321"/>
    </location>
</feature>
<dbReference type="KEGG" id="pfla:Pflav_017970"/>
<evidence type="ECO:0000259" key="2">
    <source>
        <dbReference type="Pfam" id="PF00535"/>
    </source>
</evidence>